<accession>A0A0X8X6Q2</accession>
<dbReference type="CDD" id="cd07341">
    <property type="entry name" value="M56_BlaR1_MecR1_like"/>
    <property type="match status" value="1"/>
</dbReference>
<dbReference type="AlphaFoldDB" id="A0A0X8X6Q2"/>
<reference evidence="1 2" key="1">
    <citation type="submission" date="2015-12" db="EMBL/GenBank/DDBJ databases">
        <title>Genome sequence of Mucilaginibacter gotjawali.</title>
        <authorList>
            <person name="Lee J.S."/>
            <person name="Lee K.C."/>
            <person name="Kim K.K."/>
            <person name="Lee B.W."/>
        </authorList>
    </citation>
    <scope>NUCLEOTIDE SEQUENCE [LARGE SCALE GENOMIC DNA]</scope>
    <source>
        <strain evidence="1 2">SA3-7</strain>
    </source>
</reference>
<dbReference type="KEGG" id="mgot:MgSA37_04284"/>
<dbReference type="OrthoDB" id="15218at2"/>
<evidence type="ECO:0000313" key="2">
    <source>
        <dbReference type="Proteomes" id="UP000218263"/>
    </source>
</evidence>
<organism evidence="1 2">
    <name type="scientific">Mucilaginibacter gotjawali</name>
    <dbReference type="NCBI Taxonomy" id="1550579"/>
    <lineage>
        <taxon>Bacteria</taxon>
        <taxon>Pseudomonadati</taxon>
        <taxon>Bacteroidota</taxon>
        <taxon>Sphingobacteriia</taxon>
        <taxon>Sphingobacteriales</taxon>
        <taxon>Sphingobacteriaceae</taxon>
        <taxon>Mucilaginibacter</taxon>
    </lineage>
</organism>
<protein>
    <submittedName>
        <fullName evidence="1">Regulatory protein BlaR1</fullName>
    </submittedName>
</protein>
<dbReference type="PANTHER" id="PTHR34978">
    <property type="entry name" value="POSSIBLE SENSOR-TRANSDUCER PROTEIN BLAR"/>
    <property type="match status" value="1"/>
</dbReference>
<name>A0A0X8X6Q2_9SPHI</name>
<proteinExistence type="predicted"/>
<dbReference type="RefSeq" id="WP_096354691.1">
    <property type="nucleotide sequence ID" value="NZ_AP017313.1"/>
</dbReference>
<dbReference type="Proteomes" id="UP000218263">
    <property type="component" value="Chromosome"/>
</dbReference>
<sequence>MENILYNISQVFGTTIIHSLWQGMLVYFLLRMVFAAAPALSAVKKYNLAIVSLALVSLLFIYTLLVEIHSYSWLNAGPVNFARLLPSFKLAYYTPVKPSFFVSLAVYMPYICTAYFAGLLVNIFKLAFEWNKIRQIKRSVIPAEQMQQFITKFSKRLDISKPVQLKFSQLVDVPCIIGCFKPLILLPVSIATQLSACEIEAILLHELSHIKRNDYLVNIAQQVITILLFFNPFAHLVNRIIHQERENSCDDLVIEKTRKPLIYARALLKLEETRVSSLPLALAATGKKYHLLNRIERIMKTNKPIGNIRHLVIVMFLLAGSLGSLAWFNPKTAVAATRRNEAHQLIAKSNFVIDTTKQAVINTDANRNLFDSDTIKHPRKGKTTVKGKKGDAMADSVMEEADSNFYSGTAWRQQMEIFRKQRGEIRKQFNSPEWKAQMDAMKKQGEQMKKQFNKPEWKAQMLAMKKQGEEMKKQFDSPEWKAQTDAMKKQGEQMKKQFDSPEWKAQMDAMKKQGEQMKKQFDSPEWKAQQEQWKKQAEDLKKQFNSPKWKAQMDAFKKQGEEMRKKFDSPEWKKQMEDIKKQGEEWRKKFNSPEWKKAMKDKKWKLRDTVGGVEIYEPAKKDSL</sequence>
<dbReference type="InterPro" id="IPR052173">
    <property type="entry name" value="Beta-lactam_resp_regulator"/>
</dbReference>
<dbReference type="Pfam" id="PF05569">
    <property type="entry name" value="Peptidase_M56"/>
    <property type="match status" value="1"/>
</dbReference>
<dbReference type="EMBL" id="AP017313">
    <property type="protein sequence ID" value="BAU56087.1"/>
    <property type="molecule type" value="Genomic_DNA"/>
</dbReference>
<gene>
    <name evidence="1" type="primary">blaR1_1</name>
    <name evidence="1" type="ORF">MgSA37_04284</name>
</gene>
<evidence type="ECO:0000313" key="1">
    <source>
        <dbReference type="EMBL" id="BAU56087.1"/>
    </source>
</evidence>
<keyword evidence="2" id="KW-1185">Reference proteome</keyword>
<dbReference type="InterPro" id="IPR008756">
    <property type="entry name" value="Peptidase_M56"/>
</dbReference>
<dbReference type="PANTHER" id="PTHR34978:SF3">
    <property type="entry name" value="SLR0241 PROTEIN"/>
    <property type="match status" value="1"/>
</dbReference>